<dbReference type="PROSITE" id="PS01068">
    <property type="entry name" value="OMPA_1"/>
    <property type="match status" value="1"/>
</dbReference>
<dbReference type="RefSeq" id="WP_013409439.1">
    <property type="nucleotide sequence ID" value="NC_014655.1"/>
</dbReference>
<keyword evidence="5" id="KW-0732">Signal</keyword>
<gene>
    <name evidence="7" type="ordered locus">Lbys_2745</name>
</gene>
<reference key="1">
    <citation type="submission" date="2010-11" db="EMBL/GenBank/DDBJ databases">
        <title>The complete genome of Leadbetterella byssophila DSM 17132.</title>
        <authorList>
            <consortium name="US DOE Joint Genome Institute (JGI-PGF)"/>
            <person name="Lucas S."/>
            <person name="Copeland A."/>
            <person name="Lapidus A."/>
            <person name="Glavina del Rio T."/>
            <person name="Dalin E."/>
            <person name="Tice H."/>
            <person name="Bruce D."/>
            <person name="Goodwin L."/>
            <person name="Pitluck S."/>
            <person name="Kyrpides N."/>
            <person name="Mavromatis K."/>
            <person name="Ivanova N."/>
            <person name="Teshima H."/>
            <person name="Brettin T."/>
            <person name="Detter J.C."/>
            <person name="Han C."/>
            <person name="Tapia R."/>
            <person name="Land M."/>
            <person name="Hauser L."/>
            <person name="Markowitz V."/>
            <person name="Cheng J.-F."/>
            <person name="Hugenholtz P."/>
            <person name="Woyke T."/>
            <person name="Wu D."/>
            <person name="Tindall B."/>
            <person name="Pomrenke H.G."/>
            <person name="Brambilla E."/>
            <person name="Klenk H.-P."/>
            <person name="Eisen J.A."/>
        </authorList>
    </citation>
    <scope>NUCLEOTIDE SEQUENCE [LARGE SCALE GENOMIC DNA]</scope>
    <source>
        <strain>DSM 17132</strain>
    </source>
</reference>
<keyword evidence="8" id="KW-1185">Reference proteome</keyword>
<dbReference type="PRINTS" id="PR01023">
    <property type="entry name" value="NAFLGMOTY"/>
</dbReference>
<evidence type="ECO:0000256" key="2">
    <source>
        <dbReference type="ARBA" id="ARBA00023136"/>
    </source>
</evidence>
<keyword evidence="3" id="KW-0998">Cell outer membrane</keyword>
<dbReference type="Gene3D" id="3.30.1330.60">
    <property type="entry name" value="OmpA-like domain"/>
    <property type="match status" value="1"/>
</dbReference>
<name>E4RQW4_LEAB4</name>
<dbReference type="InterPro" id="IPR006664">
    <property type="entry name" value="OMP_bac"/>
</dbReference>
<feature type="domain" description="OmpA-like" evidence="6">
    <location>
        <begin position="417"/>
        <end position="532"/>
    </location>
</feature>
<evidence type="ECO:0000313" key="8">
    <source>
        <dbReference type="Proteomes" id="UP000007435"/>
    </source>
</evidence>
<dbReference type="PRINTS" id="PR01021">
    <property type="entry name" value="OMPADOMAIN"/>
</dbReference>
<dbReference type="AlphaFoldDB" id="E4RQW4"/>
<feature type="signal peptide" evidence="5">
    <location>
        <begin position="1"/>
        <end position="18"/>
    </location>
</feature>
<evidence type="ECO:0000259" key="6">
    <source>
        <dbReference type="PROSITE" id="PS51123"/>
    </source>
</evidence>
<feature type="chain" id="PRO_5003185668" evidence="5">
    <location>
        <begin position="19"/>
        <end position="532"/>
    </location>
</feature>
<organism evidence="7 8">
    <name type="scientific">Leadbetterella byssophila (strain DSM 17132 / JCM 16389 / KACC 11308 / NBRC 106382 / 4M15)</name>
    <dbReference type="NCBI Taxonomy" id="649349"/>
    <lineage>
        <taxon>Bacteria</taxon>
        <taxon>Pseudomonadati</taxon>
        <taxon>Bacteroidota</taxon>
        <taxon>Cytophagia</taxon>
        <taxon>Cytophagales</taxon>
        <taxon>Leadbetterellaceae</taxon>
        <taxon>Leadbetterella</taxon>
    </lineage>
</organism>
<dbReference type="CDD" id="cd07185">
    <property type="entry name" value="OmpA_C-like"/>
    <property type="match status" value="1"/>
</dbReference>
<accession>E4RQW4</accession>
<dbReference type="PROSITE" id="PS51123">
    <property type="entry name" value="OMPA_2"/>
    <property type="match status" value="1"/>
</dbReference>
<dbReference type="PANTHER" id="PTHR30329">
    <property type="entry name" value="STATOR ELEMENT OF FLAGELLAR MOTOR COMPLEX"/>
    <property type="match status" value="1"/>
</dbReference>
<comment type="subcellular location">
    <subcellularLocation>
        <location evidence="1">Cell outer membrane</location>
    </subcellularLocation>
</comment>
<dbReference type="InterPro" id="IPR036737">
    <property type="entry name" value="OmpA-like_sf"/>
</dbReference>
<dbReference type="OrthoDB" id="1490539at2"/>
<dbReference type="Pfam" id="PF07676">
    <property type="entry name" value="PD40"/>
    <property type="match status" value="2"/>
</dbReference>
<reference evidence="7 8" key="2">
    <citation type="journal article" date="2011" name="Stand. Genomic Sci.">
        <title>Complete genome sequence of Leadbetterella byssophila type strain (4M15).</title>
        <authorList>
            <person name="Abt B."/>
            <person name="Teshima H."/>
            <person name="Lucas S."/>
            <person name="Lapidus A."/>
            <person name="Del Rio T.G."/>
            <person name="Nolan M."/>
            <person name="Tice H."/>
            <person name="Cheng J.F."/>
            <person name="Pitluck S."/>
            <person name="Liolios K."/>
            <person name="Pagani I."/>
            <person name="Ivanova N."/>
            <person name="Mavromatis K."/>
            <person name="Pati A."/>
            <person name="Tapia R."/>
            <person name="Han C."/>
            <person name="Goodwin L."/>
            <person name="Chen A."/>
            <person name="Palaniappan K."/>
            <person name="Land M."/>
            <person name="Hauser L."/>
            <person name="Chang Y.J."/>
            <person name="Jeffries C.D."/>
            <person name="Rohde M."/>
            <person name="Goker M."/>
            <person name="Tindall B.J."/>
            <person name="Detter J.C."/>
            <person name="Woyke T."/>
            <person name="Bristow J."/>
            <person name="Eisen J.A."/>
            <person name="Markowitz V."/>
            <person name="Hugenholtz P."/>
            <person name="Klenk H.P."/>
            <person name="Kyrpides N.C."/>
        </authorList>
    </citation>
    <scope>NUCLEOTIDE SEQUENCE [LARGE SCALE GENOMIC DNA]</scope>
    <source>
        <strain evidence="8">DSM 17132 / JCM 16389 / KACC 11308 / NBRC 106382 / 4M15</strain>
    </source>
</reference>
<dbReference type="SUPFAM" id="SSF103088">
    <property type="entry name" value="OmpA-like"/>
    <property type="match status" value="1"/>
</dbReference>
<dbReference type="STRING" id="649349.Lbys_2745"/>
<dbReference type="eggNOG" id="COG2885">
    <property type="taxonomic scope" value="Bacteria"/>
</dbReference>
<evidence type="ECO:0000256" key="3">
    <source>
        <dbReference type="ARBA" id="ARBA00023237"/>
    </source>
</evidence>
<evidence type="ECO:0000256" key="5">
    <source>
        <dbReference type="SAM" id="SignalP"/>
    </source>
</evidence>
<dbReference type="eggNOG" id="COG0823">
    <property type="taxonomic scope" value="Bacteria"/>
</dbReference>
<dbReference type="HOGENOM" id="CLU_014978_2_0_10"/>
<proteinExistence type="predicted"/>
<evidence type="ECO:0000256" key="4">
    <source>
        <dbReference type="PROSITE-ProRule" id="PRU00473"/>
    </source>
</evidence>
<dbReference type="Proteomes" id="UP000007435">
    <property type="component" value="Chromosome"/>
</dbReference>
<keyword evidence="2 4" id="KW-0472">Membrane</keyword>
<dbReference type="PANTHER" id="PTHR30329:SF21">
    <property type="entry name" value="LIPOPROTEIN YIAD-RELATED"/>
    <property type="match status" value="1"/>
</dbReference>
<dbReference type="GO" id="GO:0009279">
    <property type="term" value="C:cell outer membrane"/>
    <property type="evidence" value="ECO:0007669"/>
    <property type="project" value="UniProtKB-SubCell"/>
</dbReference>
<dbReference type="Pfam" id="PF00691">
    <property type="entry name" value="OmpA"/>
    <property type="match status" value="1"/>
</dbReference>
<dbReference type="InterPro" id="IPR050330">
    <property type="entry name" value="Bact_OuterMem_StrucFunc"/>
</dbReference>
<dbReference type="SUPFAM" id="SSF82171">
    <property type="entry name" value="DPP6 N-terminal domain-like"/>
    <property type="match status" value="1"/>
</dbReference>
<dbReference type="InterPro" id="IPR011659">
    <property type="entry name" value="WD40"/>
</dbReference>
<dbReference type="InterPro" id="IPR006690">
    <property type="entry name" value="OMPA-like_CS"/>
</dbReference>
<evidence type="ECO:0000256" key="1">
    <source>
        <dbReference type="ARBA" id="ARBA00004442"/>
    </source>
</evidence>
<dbReference type="EMBL" id="CP002305">
    <property type="protein sequence ID" value="ADQ18407.1"/>
    <property type="molecule type" value="Genomic_DNA"/>
</dbReference>
<dbReference type="KEGG" id="lby:Lbys_2745"/>
<dbReference type="InterPro" id="IPR006665">
    <property type="entry name" value="OmpA-like"/>
</dbReference>
<evidence type="ECO:0000313" key="7">
    <source>
        <dbReference type="EMBL" id="ADQ18407.1"/>
    </source>
</evidence>
<protein>
    <submittedName>
        <fullName evidence="7">OmpA/MotB domain protein</fullName>
    </submittedName>
</protein>
<sequence length="532" mass="59350">MKRYLVFFLLPFSLLAQKAEPLGTAVNSEYNELHPLISADGKTLFFVRAGHPSNTKGKEHSNDIWYTEKGKDGKWVSAKRMPRQLNRDRYNDLFYISPDGNTAIIRGEYEKGVINMDKVGLSIIKKKGSVWQNPEALKIPGLSKKVKGPILTATMSNNGKVIILSFSEKKGGGDDDLYVTLMDKQGNWSELKSLGKDINTGDVECSPYLSADNSTLYFASNRKGGEGGYDIWMSRRRGKGWFSWTKPVNLGPHINSKEDEMYYTMESSGEYAYFASKNNSMGKYDLFRIRVEDLTQESTPNEGVLQATTLAEERKEEEQPIVPTKVAIISGKVTDLTTGKPIEVRIIYEDMEDGEELGVATSDPITGEYKIVLPYGKRYSIRPESDNLLGVSKSIDLTIPGQYKEITGQDLETAPIKAGTAITLNNVFFEFAKATLEKESFLELDRLIALLVKNPNMAIEVQGHTDNVGSDNANMRLSQQRADAVKAYFVEKGIATDRITSTGFGESRPVASNETTEGQAKNRRVEFVILRK</sequence>